<reference evidence="5" key="1">
    <citation type="journal article" date="2021" name="bioRxiv">
        <title>Whole Genome Assembly and Annotation of Northern Wild Rice, Zizania palustris L., Supports a Whole Genome Duplication in the Zizania Genus.</title>
        <authorList>
            <person name="Haas M."/>
            <person name="Kono T."/>
            <person name="Macchietto M."/>
            <person name="Millas R."/>
            <person name="McGilp L."/>
            <person name="Shao M."/>
            <person name="Duquette J."/>
            <person name="Hirsch C.N."/>
            <person name="Kimball J."/>
        </authorList>
    </citation>
    <scope>NUCLEOTIDE SEQUENCE</scope>
    <source>
        <tissue evidence="5">Fresh leaf tissue</tissue>
    </source>
</reference>
<feature type="domain" description="Myb-like" evidence="3">
    <location>
        <begin position="48"/>
        <end position="103"/>
    </location>
</feature>
<dbReference type="OrthoDB" id="664249at2759"/>
<name>A0A8J5V268_ZIZPA</name>
<dbReference type="PROSITE" id="PS50090">
    <property type="entry name" value="MYB_LIKE"/>
    <property type="match status" value="1"/>
</dbReference>
<dbReference type="Pfam" id="PF00249">
    <property type="entry name" value="Myb_DNA-binding"/>
    <property type="match status" value="1"/>
</dbReference>
<proteinExistence type="predicted"/>
<dbReference type="PROSITE" id="PS51294">
    <property type="entry name" value="HTH_MYB"/>
    <property type="match status" value="1"/>
</dbReference>
<dbReference type="GO" id="GO:0003677">
    <property type="term" value="F:DNA binding"/>
    <property type="evidence" value="ECO:0007669"/>
    <property type="project" value="UniProtKB-KW"/>
</dbReference>
<dbReference type="PANTHER" id="PTHR46993">
    <property type="entry name" value="MYB TRANSCRIPTION FACTOR"/>
    <property type="match status" value="1"/>
</dbReference>
<dbReference type="Proteomes" id="UP000729402">
    <property type="component" value="Unassembled WGS sequence"/>
</dbReference>
<evidence type="ECO:0000256" key="1">
    <source>
        <dbReference type="ARBA" id="ARBA00023125"/>
    </source>
</evidence>
<accession>A0A8J5V268</accession>
<evidence type="ECO:0000259" key="4">
    <source>
        <dbReference type="PROSITE" id="PS51294"/>
    </source>
</evidence>
<organism evidence="5 6">
    <name type="scientific">Zizania palustris</name>
    <name type="common">Northern wild rice</name>
    <dbReference type="NCBI Taxonomy" id="103762"/>
    <lineage>
        <taxon>Eukaryota</taxon>
        <taxon>Viridiplantae</taxon>
        <taxon>Streptophyta</taxon>
        <taxon>Embryophyta</taxon>
        <taxon>Tracheophyta</taxon>
        <taxon>Spermatophyta</taxon>
        <taxon>Magnoliopsida</taxon>
        <taxon>Liliopsida</taxon>
        <taxon>Poales</taxon>
        <taxon>Poaceae</taxon>
        <taxon>BOP clade</taxon>
        <taxon>Oryzoideae</taxon>
        <taxon>Oryzeae</taxon>
        <taxon>Zizaniinae</taxon>
        <taxon>Zizania</taxon>
    </lineage>
</organism>
<evidence type="ECO:0000256" key="2">
    <source>
        <dbReference type="SAM" id="MobiDB-lite"/>
    </source>
</evidence>
<dbReference type="CDD" id="cd11660">
    <property type="entry name" value="SANT_TRF"/>
    <property type="match status" value="1"/>
</dbReference>
<keyword evidence="6" id="KW-1185">Reference proteome</keyword>
<keyword evidence="1" id="KW-0238">DNA-binding</keyword>
<gene>
    <name evidence="5" type="ORF">GUJ93_ZPchr0279g33328</name>
</gene>
<protein>
    <recommendedName>
        <fullName evidence="7">Myb-like domain-containing protein</fullName>
    </recommendedName>
</protein>
<evidence type="ECO:0008006" key="7">
    <source>
        <dbReference type="Google" id="ProtNLM"/>
    </source>
</evidence>
<dbReference type="FunFam" id="1.10.10.60:FF:000500">
    <property type="entry name" value="Telomeric repeat-binding factor a"/>
    <property type="match status" value="1"/>
</dbReference>
<dbReference type="InterPro" id="IPR001005">
    <property type="entry name" value="SANT/Myb"/>
</dbReference>
<sequence length="105" mass="11981">MTKAVPNGPFTWEDLAEPVGSPSLVHRPHLPSPRRTAVSPLQPADNKAKRRKARKWCVLEEETLRKGVEQYGSGNWKDILITNPDVFIGRTAGDLKDKWRNMTRY</sequence>
<feature type="domain" description="HTH myb-type" evidence="4">
    <location>
        <begin position="48"/>
        <end position="105"/>
    </location>
</feature>
<dbReference type="PANTHER" id="PTHR46993:SF6">
    <property type="entry name" value="MYB TRANSCRIPTION FACTOR"/>
    <property type="match status" value="1"/>
</dbReference>
<dbReference type="InterPro" id="IPR017930">
    <property type="entry name" value="Myb_dom"/>
</dbReference>
<dbReference type="EMBL" id="JAAALK010001273">
    <property type="protein sequence ID" value="KAG8043081.1"/>
    <property type="molecule type" value="Genomic_DNA"/>
</dbReference>
<evidence type="ECO:0000313" key="5">
    <source>
        <dbReference type="EMBL" id="KAG8043081.1"/>
    </source>
</evidence>
<reference evidence="5" key="2">
    <citation type="submission" date="2021-02" db="EMBL/GenBank/DDBJ databases">
        <authorList>
            <person name="Kimball J.A."/>
            <person name="Haas M.W."/>
            <person name="Macchietto M."/>
            <person name="Kono T."/>
            <person name="Duquette J."/>
            <person name="Shao M."/>
        </authorList>
    </citation>
    <scope>NUCLEOTIDE SEQUENCE</scope>
    <source>
        <tissue evidence="5">Fresh leaf tissue</tissue>
    </source>
</reference>
<evidence type="ECO:0000313" key="6">
    <source>
        <dbReference type="Proteomes" id="UP000729402"/>
    </source>
</evidence>
<dbReference type="SMART" id="SM00717">
    <property type="entry name" value="SANT"/>
    <property type="match status" value="1"/>
</dbReference>
<dbReference type="AlphaFoldDB" id="A0A8J5V268"/>
<comment type="caution">
    <text evidence="5">The sequence shown here is derived from an EMBL/GenBank/DDBJ whole genome shotgun (WGS) entry which is preliminary data.</text>
</comment>
<evidence type="ECO:0000259" key="3">
    <source>
        <dbReference type="PROSITE" id="PS50090"/>
    </source>
</evidence>
<feature type="region of interest" description="Disordered" evidence="2">
    <location>
        <begin position="1"/>
        <end position="52"/>
    </location>
</feature>